<accession>A0A915NM33</accession>
<evidence type="ECO:0000313" key="1">
    <source>
        <dbReference type="Proteomes" id="UP000887560"/>
    </source>
</evidence>
<protein>
    <submittedName>
        <fullName evidence="2">Uncharacterized protein</fullName>
    </submittedName>
</protein>
<sequence>METEFKNPLNVPIVFQFRIAFLSCTREESHTLRFSLLRHIVTNARTVLVDKKDNGQIFQQENELTELGLIENIEDLLRQLVPISKENDLPWEQAKDKVFELMRIIKDLEYESDRKFSNNLRNEMSLEEYYMNIDKNFEEYYKKIFNNLEESMRRLHFSDFTLLKQPIKIDLETIRNKTEGGEKRIKYFENVNLGNSDLSEGFTYIYTSDWLQNALMLPVEEEIDNYVSEKINFTSISNEALTQLKATWSYSEPRNLTAHILEFYSFIYKKLAENEEANEWIKKFANSVDFEITMASIFDDLE</sequence>
<dbReference type="WBParaSite" id="scf7180000418612.g2641">
    <property type="protein sequence ID" value="scf7180000418612.g2641"/>
    <property type="gene ID" value="scf7180000418612.g2641"/>
</dbReference>
<keyword evidence="1" id="KW-1185">Reference proteome</keyword>
<organism evidence="1 2">
    <name type="scientific">Meloidogyne floridensis</name>
    <dbReference type="NCBI Taxonomy" id="298350"/>
    <lineage>
        <taxon>Eukaryota</taxon>
        <taxon>Metazoa</taxon>
        <taxon>Ecdysozoa</taxon>
        <taxon>Nematoda</taxon>
        <taxon>Chromadorea</taxon>
        <taxon>Rhabditida</taxon>
        <taxon>Tylenchina</taxon>
        <taxon>Tylenchomorpha</taxon>
        <taxon>Tylenchoidea</taxon>
        <taxon>Meloidogynidae</taxon>
        <taxon>Meloidogyninae</taxon>
        <taxon>Meloidogyne</taxon>
    </lineage>
</organism>
<name>A0A915NM33_9BILA</name>
<reference evidence="2" key="1">
    <citation type="submission" date="2022-11" db="UniProtKB">
        <authorList>
            <consortium name="WormBaseParasite"/>
        </authorList>
    </citation>
    <scope>IDENTIFICATION</scope>
</reference>
<proteinExistence type="predicted"/>
<evidence type="ECO:0000313" key="2">
    <source>
        <dbReference type="WBParaSite" id="scf7180000418612.g2641"/>
    </source>
</evidence>
<dbReference type="Proteomes" id="UP000887560">
    <property type="component" value="Unplaced"/>
</dbReference>
<dbReference type="AlphaFoldDB" id="A0A915NM33"/>